<dbReference type="InterPro" id="IPR022603">
    <property type="entry name" value="DUF3152"/>
</dbReference>
<dbReference type="SUPFAM" id="SSF55486">
    <property type="entry name" value="Metalloproteases ('zincins'), catalytic domain"/>
    <property type="match status" value="1"/>
</dbReference>
<organism evidence="4 5">
    <name type="scientific">Actinacidiphila alni</name>
    <dbReference type="NCBI Taxonomy" id="380248"/>
    <lineage>
        <taxon>Bacteria</taxon>
        <taxon>Bacillati</taxon>
        <taxon>Actinomycetota</taxon>
        <taxon>Actinomycetes</taxon>
        <taxon>Kitasatosporales</taxon>
        <taxon>Streptomycetaceae</taxon>
        <taxon>Actinacidiphila</taxon>
    </lineage>
</organism>
<feature type="signal peptide" evidence="2">
    <location>
        <begin position="1"/>
        <end position="39"/>
    </location>
</feature>
<feature type="region of interest" description="Disordered" evidence="1">
    <location>
        <begin position="55"/>
        <end position="77"/>
    </location>
</feature>
<sequence length="263" mass="26805">MRHTTRQVTGSSTRRRLTGLLAAASAAVALGASVAGCQAARHADSAAPAAVRPVPSTSAAASGSPAGGTTASPITVPASGSGRFTVSRLAAKAVGEGTPLRYRVEVEDSIGLDADDAAREVGRILADPRGWTADGSSAFRLVASGPADLIVRIATPGTVDALCGDAGLDTGGELNCTVDKTVLVNLKRWLRGSPEFDGPIGEYRALVINHEVGHRLGHGHEGCPGPGKPAPAMMQQIKGLHGCVANAWPYDRRGHYLGGPSVP</sequence>
<evidence type="ECO:0000313" key="4">
    <source>
        <dbReference type="EMBL" id="SFF81825.1"/>
    </source>
</evidence>
<dbReference type="Pfam" id="PF11350">
    <property type="entry name" value="DUF3152"/>
    <property type="match status" value="1"/>
</dbReference>
<evidence type="ECO:0000256" key="2">
    <source>
        <dbReference type="SAM" id="SignalP"/>
    </source>
</evidence>
<evidence type="ECO:0000256" key="1">
    <source>
        <dbReference type="SAM" id="MobiDB-lite"/>
    </source>
</evidence>
<dbReference type="Proteomes" id="UP000199323">
    <property type="component" value="Unassembled WGS sequence"/>
</dbReference>
<feature type="domain" description="DUF3152" evidence="3">
    <location>
        <begin position="76"/>
        <end position="240"/>
    </location>
</feature>
<dbReference type="InterPro" id="IPR006311">
    <property type="entry name" value="TAT_signal"/>
</dbReference>
<feature type="compositionally biased region" description="Low complexity" evidence="1">
    <location>
        <begin position="55"/>
        <end position="73"/>
    </location>
</feature>
<feature type="chain" id="PRO_5038923157" description="DUF3152 domain-containing protein" evidence="2">
    <location>
        <begin position="40"/>
        <end position="263"/>
    </location>
</feature>
<evidence type="ECO:0000313" key="5">
    <source>
        <dbReference type="Proteomes" id="UP000199323"/>
    </source>
</evidence>
<dbReference type="EMBL" id="FONG01000030">
    <property type="protein sequence ID" value="SFF81825.1"/>
    <property type="molecule type" value="Genomic_DNA"/>
</dbReference>
<accession>A0A1I2LRB9</accession>
<protein>
    <recommendedName>
        <fullName evidence="3">DUF3152 domain-containing protein</fullName>
    </recommendedName>
</protein>
<dbReference type="STRING" id="380248.SAMN05216251_13067"/>
<reference evidence="4 5" key="1">
    <citation type="submission" date="2016-10" db="EMBL/GenBank/DDBJ databases">
        <authorList>
            <person name="de Groot N.N."/>
        </authorList>
    </citation>
    <scope>NUCLEOTIDE SEQUENCE [LARGE SCALE GENOMIC DNA]</scope>
    <source>
        <strain evidence="4 5">CGMCC 4.3510</strain>
    </source>
</reference>
<gene>
    <name evidence="4" type="ORF">SAMN05216251_13067</name>
</gene>
<keyword evidence="2" id="KW-0732">Signal</keyword>
<proteinExistence type="predicted"/>
<dbReference type="RefSeq" id="WP_245796615.1">
    <property type="nucleotide sequence ID" value="NZ_FONG01000030.1"/>
</dbReference>
<dbReference type="PROSITE" id="PS51318">
    <property type="entry name" value="TAT"/>
    <property type="match status" value="1"/>
</dbReference>
<name>A0A1I2LRB9_9ACTN</name>
<dbReference type="AlphaFoldDB" id="A0A1I2LRB9"/>
<keyword evidence="5" id="KW-1185">Reference proteome</keyword>
<evidence type="ECO:0000259" key="3">
    <source>
        <dbReference type="Pfam" id="PF11350"/>
    </source>
</evidence>